<gene>
    <name evidence="3" type="ORF">C882_1888</name>
</gene>
<dbReference type="InterPro" id="IPR010095">
    <property type="entry name" value="Cas12f1-like_TNB"/>
</dbReference>
<protein>
    <submittedName>
        <fullName evidence="3">Transposase</fullName>
    </submittedName>
</protein>
<sequence>MVRYQVVGMLSSFVTNRANDYRDMVERSSLDKDTRHQLHVINRRKAWFSHKSVTVKDADAPIPDDIRRLARSIMRGVLKRHRKPSMRRINAVVDQRGVAWGPAETATGFPLWATLKTMERRLNAAGQPSKAFGEIHVPLLPYEHYLERPGRRCLGLQVNEADDGTITFGIITETTEEFAGSRGAYAPEKEVVSVDFGLRTMFATDDGDLFGRTWFEKLKRYDVEITALARAVQKAGRKPRHDPAYKAAVKRLRGFVKTEIGRVLNRIVAVKKPKALALEQLNFRSPDLSRRMNRILQNCGRSVIRAKLQDLFERFGITSEEVNPAYSSQECSACGYVDRRNRKQDTFKCLHCGHTAHADVDGARTVRSRRSRPIAQPYLTKAKVLDMLVTQFVERHPDGRVYTGAGPWQSNPYFAKVRRASQRPPDVVAAEPAL</sequence>
<evidence type="ECO:0000259" key="2">
    <source>
        <dbReference type="Pfam" id="PF07282"/>
    </source>
</evidence>
<evidence type="ECO:0000256" key="1">
    <source>
        <dbReference type="ARBA" id="ARBA00023125"/>
    </source>
</evidence>
<dbReference type="EMBL" id="ANHY01000020">
    <property type="protein sequence ID" value="EKV27386.1"/>
    <property type="molecule type" value="Genomic_DNA"/>
</dbReference>
<proteinExistence type="predicted"/>
<evidence type="ECO:0000313" key="3">
    <source>
        <dbReference type="EMBL" id="EKV27386.1"/>
    </source>
</evidence>
<keyword evidence="4" id="KW-1185">Reference proteome</keyword>
<comment type="caution">
    <text evidence="3">The sequence shown here is derived from an EMBL/GenBank/DDBJ whole genome shotgun (WGS) entry which is preliminary data.</text>
</comment>
<dbReference type="eggNOG" id="COG0675">
    <property type="taxonomic scope" value="Bacteria"/>
</dbReference>
<dbReference type="GO" id="GO:0003677">
    <property type="term" value="F:DNA binding"/>
    <property type="evidence" value="ECO:0007669"/>
    <property type="project" value="UniProtKB-KW"/>
</dbReference>
<evidence type="ECO:0000313" key="4">
    <source>
        <dbReference type="Proteomes" id="UP000009881"/>
    </source>
</evidence>
<dbReference type="Proteomes" id="UP000009881">
    <property type="component" value="Unassembled WGS sequence"/>
</dbReference>
<organism evidence="3 4">
    <name type="scientific">Caenispirillum salinarum AK4</name>
    <dbReference type="NCBI Taxonomy" id="1238182"/>
    <lineage>
        <taxon>Bacteria</taxon>
        <taxon>Pseudomonadati</taxon>
        <taxon>Pseudomonadota</taxon>
        <taxon>Alphaproteobacteria</taxon>
        <taxon>Rhodospirillales</taxon>
        <taxon>Novispirillaceae</taxon>
        <taxon>Caenispirillum</taxon>
    </lineage>
</organism>
<accession>K9HFC7</accession>
<dbReference type="STRING" id="1238182.C882_1888"/>
<reference evidence="3 4" key="1">
    <citation type="journal article" date="2013" name="Genome Announc.">
        <title>Draft Genome Sequence of an Alphaproteobacterium, Caenispirillum salinarum AK4(T), Isolated from a Solar Saltern.</title>
        <authorList>
            <person name="Khatri I."/>
            <person name="Singh A."/>
            <person name="Korpole S."/>
            <person name="Pinnaka A.K."/>
            <person name="Subramanian S."/>
        </authorList>
    </citation>
    <scope>NUCLEOTIDE SEQUENCE [LARGE SCALE GENOMIC DNA]</scope>
    <source>
        <strain evidence="3 4">AK4</strain>
    </source>
</reference>
<feature type="domain" description="Cas12f1-like TNB" evidence="2">
    <location>
        <begin position="305"/>
        <end position="364"/>
    </location>
</feature>
<name>K9HFC7_9PROT</name>
<dbReference type="Pfam" id="PF07282">
    <property type="entry name" value="Cas12f1-like_TNB"/>
    <property type="match status" value="1"/>
</dbReference>
<keyword evidence="1" id="KW-0238">DNA-binding</keyword>
<dbReference type="AlphaFoldDB" id="K9HFC7"/>